<dbReference type="GO" id="GO:0003964">
    <property type="term" value="F:RNA-directed DNA polymerase activity"/>
    <property type="evidence" value="ECO:0007669"/>
    <property type="project" value="UniProtKB-KW"/>
</dbReference>
<evidence type="ECO:0000313" key="2">
    <source>
        <dbReference type="EMBL" id="GEU37426.1"/>
    </source>
</evidence>
<keyword evidence="2" id="KW-0808">Transferase</keyword>
<accession>A0A6L2JKG2</accession>
<sequence length="423" mass="47897">MENEHLDTISETESDEFIKSSVENLDSIPSESEDFSDIESECDMPDCDDSQTTNFSTFFNPLFDDSTSSDDESSHEEVIPEMSFKTYSNPLFDHDEEIISSEFNPIQNEDLDSTPKNDRFDTKSYLLESLLNRDTLMASSPKFDSLLEEFSAHFLLPIRVIFMSSSINSLTSYLHQSMIVSSSRLNPTWGDFTMDVVEDISPTKEPSVHNALPTHPTLQLTLEFKLSRNEDTIFDPGICSYHISSFLPDVSHRCGTFPRFKVLNESPMEILSSTCSPMTNEFGVESADFVVLDFVADPRVPLILGRSFLSTTHVLIDVYEGEIILRHDDQSLTLKCGDTPSISEIDFLPMEEVDAFITIHDEPVSPKFNATYYDPEGDILILEALLNNDPKPPLNQKDYFPSVCKDIKVVEPKINLPMMNHQK</sequence>
<name>A0A6L2JKG2_TANCI</name>
<keyword evidence="2" id="KW-0548">Nucleotidyltransferase</keyword>
<keyword evidence="2" id="KW-0695">RNA-directed DNA polymerase</keyword>
<feature type="region of interest" description="Disordered" evidence="1">
    <location>
        <begin position="22"/>
        <end position="50"/>
    </location>
</feature>
<organism evidence="2">
    <name type="scientific">Tanacetum cinerariifolium</name>
    <name type="common">Dalmatian daisy</name>
    <name type="synonym">Chrysanthemum cinerariifolium</name>
    <dbReference type="NCBI Taxonomy" id="118510"/>
    <lineage>
        <taxon>Eukaryota</taxon>
        <taxon>Viridiplantae</taxon>
        <taxon>Streptophyta</taxon>
        <taxon>Embryophyta</taxon>
        <taxon>Tracheophyta</taxon>
        <taxon>Spermatophyta</taxon>
        <taxon>Magnoliopsida</taxon>
        <taxon>eudicotyledons</taxon>
        <taxon>Gunneridae</taxon>
        <taxon>Pentapetalae</taxon>
        <taxon>asterids</taxon>
        <taxon>campanulids</taxon>
        <taxon>Asterales</taxon>
        <taxon>Asteraceae</taxon>
        <taxon>Asteroideae</taxon>
        <taxon>Anthemideae</taxon>
        <taxon>Anthemidinae</taxon>
        <taxon>Tanacetum</taxon>
    </lineage>
</organism>
<feature type="compositionally biased region" description="Acidic residues" evidence="1">
    <location>
        <begin position="31"/>
        <end position="49"/>
    </location>
</feature>
<gene>
    <name evidence="2" type="ORF">Tci_009404</name>
</gene>
<evidence type="ECO:0000256" key="1">
    <source>
        <dbReference type="SAM" id="MobiDB-lite"/>
    </source>
</evidence>
<reference evidence="2" key="1">
    <citation type="journal article" date="2019" name="Sci. Rep.">
        <title>Draft genome of Tanacetum cinerariifolium, the natural source of mosquito coil.</title>
        <authorList>
            <person name="Yamashiro T."/>
            <person name="Shiraishi A."/>
            <person name="Satake H."/>
            <person name="Nakayama K."/>
        </authorList>
    </citation>
    <scope>NUCLEOTIDE SEQUENCE</scope>
</reference>
<dbReference type="EMBL" id="BKCJ010000927">
    <property type="protein sequence ID" value="GEU37426.1"/>
    <property type="molecule type" value="Genomic_DNA"/>
</dbReference>
<comment type="caution">
    <text evidence="2">The sequence shown here is derived from an EMBL/GenBank/DDBJ whole genome shotgun (WGS) entry which is preliminary data.</text>
</comment>
<protein>
    <submittedName>
        <fullName evidence="2">Reverse transcriptase domain-containing protein</fullName>
    </submittedName>
</protein>
<dbReference type="AlphaFoldDB" id="A0A6L2JKG2"/>
<proteinExistence type="predicted"/>